<name>C3Z268_BRAFL</name>
<dbReference type="EMBL" id="GG666574">
    <property type="protein sequence ID" value="EEN53119.1"/>
    <property type="molecule type" value="Genomic_DNA"/>
</dbReference>
<dbReference type="PANTHER" id="PTHR47018">
    <property type="entry name" value="CXC DOMAIN-CONTAINING PROTEIN-RELATED"/>
    <property type="match status" value="1"/>
</dbReference>
<dbReference type="eggNOG" id="ENOG502QUFX">
    <property type="taxonomic scope" value="Eukaryota"/>
</dbReference>
<organism>
    <name type="scientific">Branchiostoma floridae</name>
    <name type="common">Florida lancelet</name>
    <name type="synonym">Amphioxus</name>
    <dbReference type="NCBI Taxonomy" id="7739"/>
    <lineage>
        <taxon>Eukaryota</taxon>
        <taxon>Metazoa</taxon>
        <taxon>Chordata</taxon>
        <taxon>Cephalochordata</taxon>
        <taxon>Leptocardii</taxon>
        <taxon>Amphioxiformes</taxon>
        <taxon>Branchiostomatidae</taxon>
        <taxon>Branchiostoma</taxon>
    </lineage>
</organism>
<reference evidence="2" key="1">
    <citation type="journal article" date="2008" name="Nature">
        <title>The amphioxus genome and the evolution of the chordate karyotype.</title>
        <authorList>
            <consortium name="US DOE Joint Genome Institute (JGI-PGF)"/>
            <person name="Putnam N.H."/>
            <person name="Butts T."/>
            <person name="Ferrier D.E.K."/>
            <person name="Furlong R.F."/>
            <person name="Hellsten U."/>
            <person name="Kawashima T."/>
            <person name="Robinson-Rechavi M."/>
            <person name="Shoguchi E."/>
            <person name="Terry A."/>
            <person name="Yu J.-K."/>
            <person name="Benito-Gutierrez E.L."/>
            <person name="Dubchak I."/>
            <person name="Garcia-Fernandez J."/>
            <person name="Gibson-Brown J.J."/>
            <person name="Grigoriev I.V."/>
            <person name="Horton A.C."/>
            <person name="de Jong P.J."/>
            <person name="Jurka J."/>
            <person name="Kapitonov V.V."/>
            <person name="Kohara Y."/>
            <person name="Kuroki Y."/>
            <person name="Lindquist E."/>
            <person name="Lucas S."/>
            <person name="Osoegawa K."/>
            <person name="Pennacchio L.A."/>
            <person name="Salamov A.A."/>
            <person name="Satou Y."/>
            <person name="Sauka-Spengler T."/>
            <person name="Schmutz J."/>
            <person name="Shin-I T."/>
            <person name="Toyoda A."/>
            <person name="Bronner-Fraser M."/>
            <person name="Fujiyama A."/>
            <person name="Holland L.Z."/>
            <person name="Holland P.W.H."/>
            <person name="Satoh N."/>
            <person name="Rokhsar D.S."/>
        </authorList>
    </citation>
    <scope>NUCLEOTIDE SEQUENCE [LARGE SCALE GENOMIC DNA]</scope>
    <source>
        <strain evidence="2">S238N-H82</strain>
        <tissue evidence="2">Testes</tissue>
    </source>
</reference>
<evidence type="ECO:0000256" key="1">
    <source>
        <dbReference type="SAM" id="MobiDB-lite"/>
    </source>
</evidence>
<proteinExistence type="predicted"/>
<dbReference type="InParanoid" id="C3Z268"/>
<gene>
    <name evidence="2" type="ORF">BRAFLDRAFT_76362</name>
</gene>
<accession>C3Z268</accession>
<protein>
    <recommendedName>
        <fullName evidence="3">Tesmin/TSO1-like CXC domain-containing protein</fullName>
    </recommendedName>
</protein>
<feature type="region of interest" description="Disordered" evidence="1">
    <location>
        <begin position="61"/>
        <end position="80"/>
    </location>
</feature>
<sequence length="1477" mass="167407">MVNIPSYGCAAIQPFGIHRKILPDTTRLDEGNGINATFKEQSARWHKSCYLKFGNTKLERAKERKRKSTEEEDSPSKRVFTRSSLTDENGVCVQPDSKSCICFLCDKGGTNETLHEVSTFQLDYRVRKCAQDIQDDDLLAKLSGGDLIALEAKYHARCLVSLYNRASRMVHQKAGGSNEETCKGIALAELLTYIEERRRDDDIKVFRLADLVHLYRKRLKQLGVESEIRVNSTHLKDRILMHLPTMKGYKEGRDVFLTFEEDVGTALRESYHTDCDEQSLMVKKIAEMIRQDILDQKAQFSGKFDQDCQLKTVPRSLLSLTNMIINGCNIADQTDDANISQPVLTIAQLLMYNCIKRRRDKNKTHQLYHNMDREVPLPVFVGLKVHALTRKRQLVDTLFDLGISASYDRVMDIVTALGNNICEYYQQIGTVCPPHILKGEFITAAADNIDHNPSSATSTGSYHGTSLSLFQNPGTSQSTMPDVEGSIVFNHSLTISKGQRKMMELPKFYTELKPTGLPADAFVPLSSSMKQMSHDNLHVREEEYNWLSHVENIHDGDISSESNVSWAAYHASQMGEPDTLPSINAMLPMFPEEANSASMMRHCLDVVKAAVQHANPGQIPVICVDQPLYAKMKQLQWSMDNLYGEDKFAILLGGLHIEMTSYKLLGHWLEGSGWVEAMQEATIATSGTAESFLKASHITRTRHAHQVTACALYLSLKKAYDVYVTTIPEGPPMSFSMWCTQRRTDHPQFLYWYTALELELLVLAFVRSLRTGNFDLYVDTLAELTPWMFGLNHTHYARWMSVHVRDMQNIDSSFPDVAREFRSGKFVMAKSERKFSHMAIDQGHEQNNGLMKEDGGIIGLTQDADAMLRWAVTGPELVRVISEFEKSISGRKESAMQIHHHEQTRSTQRLFASQVKCLVAVIENMGNPFEEESQDLLRLHSRDIMDKESVECLTSIQLKGQEQYNAFVNERLKTNAKPISACITRNKMVIFNKQSTKTKGADRKISLLRNESSLFARLYISCQTREGDLDNFFSHENHPFPPSLSSYGNLRLGKKSDLMTCLETATSTRHVRPDSDASILDGAVIVNMLRPGVCKTFGEYATKIFVPYIQREQEQTRRVDIVWDQYIDNSLKAQTRDKRAVGQSQRRRVEETSPIPNNWQQFLRSNDNKKELFDHLNATLLKSASTEQNLVVTDGPNVRCVPPRDTEIDPCNHEEADSRIMVHVADAANEGFRRILVRSVDTDVVVLAVATVQQLASIELWIAFGTGKDFRYIAAHEISQTLGPQKSLALPVFHAFTGCDTVSQFSHIGKKTAWKVWETHDEFTATFYDLHSSPHHISDEAETALEYFTILLFDRTSTCSSINQLRKHLFTRKNRPMSSLPPTQAALHQHMRRAILQGGHHWGRNTTPCRQLPSPAEWGWTGEEEWRPLWTTLPEAVESCPELLKCKCRTRCTACKCAQAQLKCTVYCGCRGECTNV</sequence>
<evidence type="ECO:0000313" key="2">
    <source>
        <dbReference type="EMBL" id="EEN53119.1"/>
    </source>
</evidence>
<evidence type="ECO:0008006" key="3">
    <source>
        <dbReference type="Google" id="ProtNLM"/>
    </source>
</evidence>